<dbReference type="UniPathway" id="UPA00378"/>
<evidence type="ECO:0000256" key="13">
    <source>
        <dbReference type="SAM" id="SignalP"/>
    </source>
</evidence>
<sequence>MVRLTLLNFTSALVALVLLCLVVRVDADVTISDVKLAVVGSDGVRKFGESLTYPSTLSKPLNVTTQDTLRVSIFLKDTKAKDNLSAIPHQAFVVFDDVQGVERIVRVIQLRDSGKGRAELDLKSATDLPNVSRTYTASLILGSFSHAPIRYELGKVTLPASSRTKKQAIDSSFTHQPFGPKPEIQHLFRQGEKMPPKIVSLIGTGAVLAPWILLLGMWAKIGLTPSRIIHMLRTTPAKSLLTTLAFLVTLGLVETVLLAYFTYLNLFQTLGYLGVLMPVAFLTGQRCLSDVQSRRWAGMKKAE</sequence>
<keyword evidence="8 12" id="KW-1133">Transmembrane helix</keyword>
<comment type="caution">
    <text evidence="16">The sequence shown here is derived from an EMBL/GenBank/DDBJ whole genome shotgun (WGS) entry which is preliminary data.</text>
</comment>
<dbReference type="GO" id="GO:0008250">
    <property type="term" value="C:oligosaccharyltransferase complex"/>
    <property type="evidence" value="ECO:0007669"/>
    <property type="project" value="InterPro"/>
</dbReference>
<keyword evidence="6 13" id="KW-0732">Signal</keyword>
<feature type="domain" description="Ribophorin II C-terminal" evidence="15">
    <location>
        <begin position="188"/>
        <end position="295"/>
    </location>
</feature>
<dbReference type="Proteomes" id="UP000242875">
    <property type="component" value="Unassembled WGS sequence"/>
</dbReference>
<evidence type="ECO:0000256" key="1">
    <source>
        <dbReference type="ARBA" id="ARBA00002791"/>
    </source>
</evidence>
<evidence type="ECO:0000313" key="16">
    <source>
        <dbReference type="EMBL" id="OZJ05748.1"/>
    </source>
</evidence>
<keyword evidence="7" id="KW-0256">Endoplasmic reticulum</keyword>
<feature type="signal peptide" evidence="13">
    <location>
        <begin position="1"/>
        <end position="27"/>
    </location>
</feature>
<feature type="domain" description="Ribophorin II third" evidence="14">
    <location>
        <begin position="33"/>
        <end position="158"/>
    </location>
</feature>
<evidence type="ECO:0000256" key="6">
    <source>
        <dbReference type="ARBA" id="ARBA00022729"/>
    </source>
</evidence>
<evidence type="ECO:0000256" key="12">
    <source>
        <dbReference type="SAM" id="Phobius"/>
    </source>
</evidence>
<keyword evidence="5 12" id="KW-0812">Transmembrane</keyword>
<comment type="subcellular location">
    <subcellularLocation>
        <location evidence="2">Endoplasmic reticulum membrane</location>
        <topology evidence="2">Multi-pass membrane protein</topology>
    </subcellularLocation>
</comment>
<evidence type="ECO:0000256" key="8">
    <source>
        <dbReference type="ARBA" id="ARBA00022989"/>
    </source>
</evidence>
<evidence type="ECO:0000256" key="5">
    <source>
        <dbReference type="ARBA" id="ARBA00022692"/>
    </source>
</evidence>
<accession>A0A261Y5A5</accession>
<protein>
    <recommendedName>
        <fullName evidence="11">Ribophorin II</fullName>
    </recommendedName>
    <alternativeName>
        <fullName evidence="10">Ribophorin-2</fullName>
    </alternativeName>
</protein>
<organism evidence="16 17">
    <name type="scientific">Bifiguratus adelaidae</name>
    <dbReference type="NCBI Taxonomy" id="1938954"/>
    <lineage>
        <taxon>Eukaryota</taxon>
        <taxon>Fungi</taxon>
        <taxon>Fungi incertae sedis</taxon>
        <taxon>Mucoromycota</taxon>
        <taxon>Mucoromycotina</taxon>
        <taxon>Endogonomycetes</taxon>
        <taxon>Endogonales</taxon>
        <taxon>Endogonales incertae sedis</taxon>
        <taxon>Bifiguratus</taxon>
    </lineage>
</organism>
<evidence type="ECO:0000256" key="4">
    <source>
        <dbReference type="ARBA" id="ARBA00009038"/>
    </source>
</evidence>
<feature type="transmembrane region" description="Helical" evidence="12">
    <location>
        <begin position="198"/>
        <end position="219"/>
    </location>
</feature>
<comment type="similarity">
    <text evidence="4">Belongs to the SWP1 family.</text>
</comment>
<dbReference type="InterPro" id="IPR008814">
    <property type="entry name" value="Swp1"/>
</dbReference>
<comment type="function">
    <text evidence="1">Subunit of the oligosaccharyl transferase (OST) complex that catalyzes the initial transfer of a defined glycan (Glc(3)Man(9)GlcNAc(2) in eukaryotes) from the lipid carrier dolichol-pyrophosphate to an asparagine residue within an Asn-X-Ser/Thr consensus motif in nascent polypeptide chains, the first step in protein N-glycosylation. N-glycosylation occurs cotranslationally and the complex associates with the Sec61 complex at the channel-forming translocon complex that mediates protein translocation across the endoplasmic reticulum (ER). All subunits are required for a maximal enzyme activity.</text>
</comment>
<keyword evidence="17" id="KW-1185">Reference proteome</keyword>
<gene>
    <name evidence="16" type="ORF">BZG36_01287</name>
</gene>
<proteinExistence type="inferred from homology"/>
<dbReference type="Pfam" id="PF23860">
    <property type="entry name" value="Ribophorin_II_3rd"/>
    <property type="match status" value="1"/>
</dbReference>
<dbReference type="InterPro" id="IPR056790">
    <property type="entry name" value="Ribophorin_II_C"/>
</dbReference>
<comment type="pathway">
    <text evidence="3">Protein modification; protein glycosylation.</text>
</comment>
<reference evidence="16 17" key="1">
    <citation type="journal article" date="2017" name="Mycologia">
        <title>Bifiguratus adelaidae, gen. et sp. nov., a new member of Mucoromycotina in endophytic and soil-dwelling habitats.</title>
        <authorList>
            <person name="Torres-Cruz T.J."/>
            <person name="Billingsley Tobias T.L."/>
            <person name="Almatruk M."/>
            <person name="Hesse C."/>
            <person name="Kuske C.R."/>
            <person name="Desiro A."/>
            <person name="Benucci G.M."/>
            <person name="Bonito G."/>
            <person name="Stajich J.E."/>
            <person name="Dunlap C."/>
            <person name="Arnold A.E."/>
            <person name="Porras-Alfaro A."/>
        </authorList>
    </citation>
    <scope>NUCLEOTIDE SEQUENCE [LARGE SCALE GENOMIC DNA]</scope>
    <source>
        <strain evidence="16 17">AZ0501</strain>
    </source>
</reference>
<evidence type="ECO:0000256" key="3">
    <source>
        <dbReference type="ARBA" id="ARBA00004922"/>
    </source>
</evidence>
<keyword evidence="9 12" id="KW-0472">Membrane</keyword>
<evidence type="ECO:0000259" key="14">
    <source>
        <dbReference type="Pfam" id="PF23860"/>
    </source>
</evidence>
<dbReference type="OrthoDB" id="432292at2759"/>
<feature type="transmembrane region" description="Helical" evidence="12">
    <location>
        <begin position="240"/>
        <end position="263"/>
    </location>
</feature>
<evidence type="ECO:0000256" key="7">
    <source>
        <dbReference type="ARBA" id="ARBA00022824"/>
    </source>
</evidence>
<feature type="chain" id="PRO_5044198137" description="Ribophorin II" evidence="13">
    <location>
        <begin position="28"/>
        <end position="303"/>
    </location>
</feature>
<dbReference type="AlphaFoldDB" id="A0A261Y5A5"/>
<evidence type="ECO:0000256" key="10">
    <source>
        <dbReference type="ARBA" id="ARBA00030078"/>
    </source>
</evidence>
<dbReference type="PANTHER" id="PTHR12640">
    <property type="entry name" value="RIBOPHORIN II"/>
    <property type="match status" value="1"/>
</dbReference>
<evidence type="ECO:0000259" key="15">
    <source>
        <dbReference type="Pfam" id="PF25147"/>
    </source>
</evidence>
<dbReference type="GO" id="GO:0006487">
    <property type="term" value="P:protein N-linked glycosylation"/>
    <property type="evidence" value="ECO:0007669"/>
    <property type="project" value="TreeGrafter"/>
</dbReference>
<evidence type="ECO:0000256" key="11">
    <source>
        <dbReference type="ARBA" id="ARBA00032139"/>
    </source>
</evidence>
<evidence type="ECO:0000256" key="9">
    <source>
        <dbReference type="ARBA" id="ARBA00023136"/>
    </source>
</evidence>
<evidence type="ECO:0000256" key="2">
    <source>
        <dbReference type="ARBA" id="ARBA00004477"/>
    </source>
</evidence>
<dbReference type="Pfam" id="PF25147">
    <property type="entry name" value="Ribophorin_II_C"/>
    <property type="match status" value="1"/>
</dbReference>
<evidence type="ECO:0000313" key="17">
    <source>
        <dbReference type="Proteomes" id="UP000242875"/>
    </source>
</evidence>
<name>A0A261Y5A5_9FUNG</name>
<feature type="transmembrane region" description="Helical" evidence="12">
    <location>
        <begin position="269"/>
        <end position="288"/>
    </location>
</feature>
<dbReference type="EMBL" id="MVBO01000010">
    <property type="protein sequence ID" value="OZJ05748.1"/>
    <property type="molecule type" value="Genomic_DNA"/>
</dbReference>
<dbReference type="InterPro" id="IPR055374">
    <property type="entry name" value="Ribophorin_II_3rd"/>
</dbReference>
<dbReference type="PANTHER" id="PTHR12640:SF0">
    <property type="entry name" value="DOLICHYL-DIPHOSPHOOLIGOSACCHARIDE--PROTEIN GLYCOSYLTRANSFERASE SUBUNIT 2"/>
    <property type="match status" value="1"/>
</dbReference>